<dbReference type="AlphaFoldDB" id="A0A8J3SMH6"/>
<dbReference type="EMBL" id="BOOJ01000058">
    <property type="protein sequence ID" value="GIH95969.1"/>
    <property type="molecule type" value="Genomic_DNA"/>
</dbReference>
<feature type="domain" description="STAS" evidence="2">
    <location>
        <begin position="4"/>
        <end position="90"/>
    </location>
</feature>
<evidence type="ECO:0000259" key="2">
    <source>
        <dbReference type="PROSITE" id="PS50801"/>
    </source>
</evidence>
<sequence>MELSVRLAAVHQDAAVVEVEGALDVSTVALLEAVLAPLPGRGIRHLVLAATGLRFCDGTGFDALAGVHTALAAAGGGLLIVDPSPVLQRLSLLMRRLPRAASGAPDGPADRMPRLLCGP</sequence>
<evidence type="ECO:0000313" key="3">
    <source>
        <dbReference type="EMBL" id="GIH95969.1"/>
    </source>
</evidence>
<protein>
    <recommendedName>
        <fullName evidence="2">STAS domain-containing protein</fullName>
    </recommendedName>
</protein>
<dbReference type="InterPro" id="IPR036513">
    <property type="entry name" value="STAS_dom_sf"/>
</dbReference>
<comment type="caution">
    <text evidence="3">The sequence shown here is derived from an EMBL/GenBank/DDBJ whole genome shotgun (WGS) entry which is preliminary data.</text>
</comment>
<dbReference type="Gene3D" id="3.30.750.24">
    <property type="entry name" value="STAS domain"/>
    <property type="match status" value="1"/>
</dbReference>
<name>A0A8J3SMH6_9ACTN</name>
<gene>
    <name evidence="3" type="ORF">Psi01_65990</name>
</gene>
<dbReference type="PROSITE" id="PS50801">
    <property type="entry name" value="STAS"/>
    <property type="match status" value="1"/>
</dbReference>
<dbReference type="RefSeq" id="WP_204068040.1">
    <property type="nucleotide sequence ID" value="NZ_BOOJ01000058.1"/>
</dbReference>
<dbReference type="SUPFAM" id="SSF52091">
    <property type="entry name" value="SpoIIaa-like"/>
    <property type="match status" value="1"/>
</dbReference>
<feature type="region of interest" description="Disordered" evidence="1">
    <location>
        <begin position="100"/>
        <end position="119"/>
    </location>
</feature>
<keyword evidence="4" id="KW-1185">Reference proteome</keyword>
<evidence type="ECO:0000256" key="1">
    <source>
        <dbReference type="SAM" id="MobiDB-lite"/>
    </source>
</evidence>
<dbReference type="CDD" id="cd07043">
    <property type="entry name" value="STAS_anti-anti-sigma_factors"/>
    <property type="match status" value="1"/>
</dbReference>
<dbReference type="Proteomes" id="UP000619788">
    <property type="component" value="Unassembled WGS sequence"/>
</dbReference>
<dbReference type="InterPro" id="IPR002645">
    <property type="entry name" value="STAS_dom"/>
</dbReference>
<dbReference type="Pfam" id="PF01740">
    <property type="entry name" value="STAS"/>
    <property type="match status" value="1"/>
</dbReference>
<accession>A0A8J3SMH6</accession>
<organism evidence="3 4">
    <name type="scientific">Planobispora siamensis</name>
    <dbReference type="NCBI Taxonomy" id="936338"/>
    <lineage>
        <taxon>Bacteria</taxon>
        <taxon>Bacillati</taxon>
        <taxon>Actinomycetota</taxon>
        <taxon>Actinomycetes</taxon>
        <taxon>Streptosporangiales</taxon>
        <taxon>Streptosporangiaceae</taxon>
        <taxon>Planobispora</taxon>
    </lineage>
</organism>
<evidence type="ECO:0000313" key="4">
    <source>
        <dbReference type="Proteomes" id="UP000619788"/>
    </source>
</evidence>
<proteinExistence type="predicted"/>
<reference evidence="3 4" key="1">
    <citation type="submission" date="2021-01" db="EMBL/GenBank/DDBJ databases">
        <title>Whole genome shotgun sequence of Planobispora siamensis NBRC 107568.</title>
        <authorList>
            <person name="Komaki H."/>
            <person name="Tamura T."/>
        </authorList>
    </citation>
    <scope>NUCLEOTIDE SEQUENCE [LARGE SCALE GENOMIC DNA]</scope>
    <source>
        <strain evidence="3 4">NBRC 107568</strain>
    </source>
</reference>